<evidence type="ECO:0000313" key="4">
    <source>
        <dbReference type="Proteomes" id="UP000054937"/>
    </source>
</evidence>
<name>A0A0V0R5Q8_PSEPJ</name>
<reference evidence="3 4" key="1">
    <citation type="journal article" date="2015" name="Sci. Rep.">
        <title>Genome of the facultative scuticociliatosis pathogen Pseudocohnilembus persalinus provides insight into its virulence through horizontal gene transfer.</title>
        <authorList>
            <person name="Xiong J."/>
            <person name="Wang G."/>
            <person name="Cheng J."/>
            <person name="Tian M."/>
            <person name="Pan X."/>
            <person name="Warren A."/>
            <person name="Jiang C."/>
            <person name="Yuan D."/>
            <person name="Miao W."/>
        </authorList>
    </citation>
    <scope>NUCLEOTIDE SEQUENCE [LARGE SCALE GENOMIC DNA]</scope>
    <source>
        <strain evidence="3">36N120E</strain>
    </source>
</reference>
<feature type="compositionally biased region" description="Basic and acidic residues" evidence="2">
    <location>
        <begin position="2408"/>
        <end position="2428"/>
    </location>
</feature>
<keyword evidence="4" id="KW-1185">Reference proteome</keyword>
<evidence type="ECO:0000256" key="2">
    <source>
        <dbReference type="SAM" id="MobiDB-lite"/>
    </source>
</evidence>
<organism evidence="3 4">
    <name type="scientific">Pseudocohnilembus persalinus</name>
    <name type="common">Ciliate</name>
    <dbReference type="NCBI Taxonomy" id="266149"/>
    <lineage>
        <taxon>Eukaryota</taxon>
        <taxon>Sar</taxon>
        <taxon>Alveolata</taxon>
        <taxon>Ciliophora</taxon>
        <taxon>Intramacronucleata</taxon>
        <taxon>Oligohymenophorea</taxon>
        <taxon>Scuticociliatia</taxon>
        <taxon>Philasterida</taxon>
        <taxon>Pseudocohnilembidae</taxon>
        <taxon>Pseudocohnilembus</taxon>
    </lineage>
</organism>
<dbReference type="InParanoid" id="A0A0V0R5Q8"/>
<feature type="compositionally biased region" description="Polar residues" evidence="2">
    <location>
        <begin position="2429"/>
        <end position="2447"/>
    </location>
</feature>
<feature type="compositionally biased region" description="Basic and acidic residues" evidence="2">
    <location>
        <begin position="2448"/>
        <end position="2457"/>
    </location>
</feature>
<dbReference type="InterPro" id="IPR009030">
    <property type="entry name" value="Growth_fac_rcpt_cys_sf"/>
</dbReference>
<feature type="compositionally biased region" description="Low complexity" evidence="2">
    <location>
        <begin position="2933"/>
        <end position="2946"/>
    </location>
</feature>
<feature type="compositionally biased region" description="Low complexity" evidence="2">
    <location>
        <begin position="2480"/>
        <end position="2493"/>
    </location>
</feature>
<feature type="region of interest" description="Disordered" evidence="2">
    <location>
        <begin position="2622"/>
        <end position="2645"/>
    </location>
</feature>
<protein>
    <submittedName>
        <fullName evidence="3">Insulin-like growth factor binding protein, N-terminal</fullName>
    </submittedName>
</protein>
<dbReference type="SUPFAM" id="SSF57184">
    <property type="entry name" value="Growth factor receptor domain"/>
    <property type="match status" value="1"/>
</dbReference>
<feature type="region of interest" description="Disordered" evidence="2">
    <location>
        <begin position="2408"/>
        <end position="2552"/>
    </location>
</feature>
<gene>
    <name evidence="3" type="ORF">PPERSA_02562</name>
</gene>
<dbReference type="CDD" id="cd00064">
    <property type="entry name" value="FU"/>
    <property type="match status" value="1"/>
</dbReference>
<dbReference type="InterPro" id="IPR006212">
    <property type="entry name" value="Furin_repeat"/>
</dbReference>
<feature type="region of interest" description="Disordered" evidence="2">
    <location>
        <begin position="2873"/>
        <end position="2893"/>
    </location>
</feature>
<dbReference type="Proteomes" id="UP000054937">
    <property type="component" value="Unassembled WGS sequence"/>
</dbReference>
<evidence type="ECO:0000313" key="3">
    <source>
        <dbReference type="EMBL" id="KRX09690.1"/>
    </source>
</evidence>
<proteinExistence type="predicted"/>
<accession>A0A0V0R5Q8</accession>
<feature type="coiled-coil region" evidence="1">
    <location>
        <begin position="2757"/>
        <end position="2838"/>
    </location>
</feature>
<dbReference type="EMBL" id="LDAU01000044">
    <property type="protein sequence ID" value="KRX09690.1"/>
    <property type="molecule type" value="Genomic_DNA"/>
</dbReference>
<feature type="compositionally biased region" description="Basic and acidic residues" evidence="2">
    <location>
        <begin position="2465"/>
        <end position="2478"/>
    </location>
</feature>
<feature type="region of interest" description="Disordered" evidence="2">
    <location>
        <begin position="2258"/>
        <end position="2277"/>
    </location>
</feature>
<sequence>MIQSKRSKTPLFNTRYEKTKATFKTEYDDFKKNSESPERQRPSNDKRPKDLFNATLQNYANSKPQFKIRKQQNVPKDSWNFDATKESFQNTNQKYRSLSTQKFLPKISQSQNSGHKINLDMFSSLKQSLGQGKIKLKKKKKLKKKNDQFGDYQSQQYINLNKIQANYDQQQVFQVKQEYNTYLAKGSPQQTNFDFNNNKNNNNINNNININSGGKNFQKGRQFEFEETKYDDSGTYKIKKPMDMGKLEDFLLNRQSQQEKDKFLYNEILNTAKYLGLNSLDEMIFFKDLLLYALQGNIQIDGDFYYNIRYWLSNQFRFLNASTMEKYKLHPQIEQIKSEITEKKKDILQKLNPVTENDVIQYIKKKQGDKNIDINDEQFMQCEKAVRDLQLLSKIAVLQSYKDIILEMTRPPKRWEIFYDDLRKKIIFVNQDDESERFLNPSHNEISHKAQNSDKHIEIEPITEQDIKIYYNYDKENKISKEKREYIDKIFGWMQVTENIYKAHKKYILDELQHFQTHYFGIKFIKDNIIQVQHKNSGRIKLEQRSQQKPNELKNVNNLFKYLNRLDPQDVDYYMINNLKIDLYKKQIIDKVFADLEIRNEEEKKQNIGLVKSILENCQNKFEIIQYIISTKIAFLNKETREIKQTIPALPKADKFIEIQAPKKQELQMYLDKKHKLGNKQQVALVDKCLSDLGLSMDSFGSLIDYTTIVYQMMTNPVFKAGKDGYKSKNIVFKDINQGRIYKEYPDLPKNDYQIFNIIGQISEADIRNFTKKTLRNIDKKDQIRKYYLKLDIDPNQPLSEQDENLLIKYIKESNPKWTLVKFPKLRKIKLMDEMTGETQEYPETFPLGNKILARKNNFDKMYTELENLNIYDVKNYVERIQIPLPKKEQLDKYCRALNLTTDEEKKLFIKQLQQIVDKKLPVSWVYCRNNQNKKKVFVQRDSNPFKEVEFPPGFPNPAEVMQWQGELPLFTKEDIEKFISGDFIKSEKFEQLGEFIKELGIDKENLPSSKNQLEKYLVVDPDSGWVRYYSLKDKKKYFFNKQKGLVQPYPPNYPSEKEKKELHYKIAYITEAEINDFLNNKRKDISQDKVDELVNICQELGFTNENQKKEGRQVLLRIYNFDQEEIERVKFQQGGEIMYKKQNVASSNDPKSVKKKRESYSFQQYPVKIDKDFLSRQLYIDVEPITREDLETFLSLKPLFDQGKQQQLEQFCINNGFQVDKNNHENAEIVKKGIFKAFTDTQHVWKRIKDIKSGEYKYMSKTDSNKIQDCPCLVDQKDFRQLSDNIKLEEIDKFVNTLTIPDKIKQQELRRLQKTLKLKDHNKLKKYKEFFKTRVFDSKNEWDRYLMPKQKEKKIQKGDTSPISQDEQPALDVVYINRKNPQKQRFLSPMFDNIDDQYNKFQKVENQNYEEQIIKYLKGEKKYDLPGDILSDINSILNEFDMTLDKPMKQDYLNVFKQLVQFDHKNFRIEYIEDGKIGYLTENDNGDSLVQKINPQKQKVQQMIEVVRKEEQRREYELKRKQQEEEERQKQVYDKAQREQKLKELLECNLQATDLTPISQNERYEEMPELNGDLIKAFAQNEHIEDVRDLVHLNVIFQNLGIRNNEYTIQFLDVPVKLFAKFGQGKKRVYWKKRIGYINYDEKLKRSIFSPFPAGWPDDETKLKIQLKFDELRKDDVDQFINLEPNSKESSSRNQIQKNNGKITDLSQQLMNEKFQEMEEVCSSLNMNEKGDQIIFKDTLYKIFITNPNPSAKDLYQRCRKLMSKKVIYQNSQHQISFPPGYPQVEEFDKIEKEIPHFTQQEFQQYLARTLNRKDIQLIIQTILKRLNISNGDEENLFKDILLDGLFSFNQKNYKMFKNLKDKKLFYRTKKNEILDLPLEYKGLIRKIQEKFEASKIKDNQMAIDRIQMMYNSKFEIACLDTELSKLTSRKFKIEIHKCKNPANLYFGVINKVTIPGKKEFSKKNKLPDGLYLTNGKCDEMVGYLDEANYENFKKRPENRARSFGFEKGDIIHMTVNLFQNQIEYYNYTKQTQYKQKIYLEDFTFIPSIIMIESTDQITMEPLYDYPLQFALIWEDRDIYFNFQMKCPCNNQLDNTTNFYCTSCNTTIDRIHKQDDESNLPPITHCYFSEVPRMDCIDDSNCKSCQDTDKCSKCAENYSLSNYQCVQQIQEDSDQDQDGENDSQDTLEKITDNFYFQIFDYVYTALGVEASAIVLLITGIGFVLLILLAILCCCGCCRSKKKDKKVSSDYEKQVIEQEKQDKQKRRQIQKQKQMENAKKQEMILANNLRKKLGLQPIQEEEKNKDDQNKIQQSQINEKQQEKINILQNGENGNQLQYTQINCSQQNFLETSNNHLLTEQKISNIEQQSPIKKGSQSPIKDLIDIDSNANLKIINSPQKIGIQQTLQQKEEKMQTDKMQKNQDSKKLQENQSNQDVLQKSPKTLQQHLHSERKDESKNNNILQNKQKEQNQIKQEKQKINKNQQQDIQLLQQEKSQKKSEESQFIQQEEQENNLDNTNENKQKLQTQSLKQDRVLRNSQKNSQKSLKKEESQKVLVNLNQQQQQQNEQQLKVKQNPQNVKNNFMQEDQKLYESPFKKENNILQINSVLNRKIQQEDKKLLEKGENENENENSNKQLLSPQKKKKNEEKIEILTKQHQNNQQQQNISQDQNKIVNENEQIEEQDKNMTKKYFNKNDYPSLEQIETIQLTDQQKLQYLDIMQNKNDEDITQLDNNFMDFLRNKILIKNKIESQKRFISQKKEQNQNVEYQQNQNEKKNNDIIEQENEQKNQNLTLQEEKQDNQQIQEKNQNNIIQNQEELQQVQEDFNKIKNNDDNLQINNNEHFSFENQNKVTKQNQEQQTKNKQNFMIEENQVQQNKEKNEPDQKLLTQKQKQDIETQLQDDLGVIDNDLQEQSIKESKTIQENQEFSIENVQESNQNQNQSNPVQKSDNKEKQEQKQKKQRRQERQQKLKNNENQFKKQQNDIIVNNENKNQNLQNIINVQSLDQNQQKLLQKEQKEDTIINQEQQLLTSNQIVDINKQYQFQNENKVVDKNQIQNKNIQQEQLKIGQSNQSDEKELVIKDQQNKESTIEAIQQKQQISLKLENNKMNSDQQNTTINENQENQNEEKIEQQIKQENNELIQKKEQIQNADIQNIQQQNQVANNINNKNNSDIKQINILDNQNDDLDDIMINDKI</sequence>
<feature type="region of interest" description="Disordered" evidence="2">
    <location>
        <begin position="2933"/>
        <end position="2982"/>
    </location>
</feature>
<feature type="coiled-coil region" evidence="1">
    <location>
        <begin position="1507"/>
        <end position="1540"/>
    </location>
</feature>
<feature type="region of interest" description="Disordered" evidence="2">
    <location>
        <begin position="3105"/>
        <end position="3125"/>
    </location>
</feature>
<feature type="region of interest" description="Disordered" evidence="2">
    <location>
        <begin position="23"/>
        <end position="51"/>
    </location>
</feature>
<feature type="compositionally biased region" description="Basic and acidic residues" evidence="2">
    <location>
        <begin position="2948"/>
        <end position="2981"/>
    </location>
</feature>
<keyword evidence="1" id="KW-0175">Coiled coil</keyword>
<feature type="compositionally biased region" description="Basic and acidic residues" evidence="2">
    <location>
        <begin position="23"/>
        <end position="50"/>
    </location>
</feature>
<feature type="compositionally biased region" description="Low complexity" evidence="2">
    <location>
        <begin position="3112"/>
        <end position="3123"/>
    </location>
</feature>
<comment type="caution">
    <text evidence="3">The sequence shown here is derived from an EMBL/GenBank/DDBJ whole genome shotgun (WGS) entry which is preliminary data.</text>
</comment>
<feature type="compositionally biased region" description="Polar residues" evidence="2">
    <location>
        <begin position="2513"/>
        <end position="2529"/>
    </location>
</feature>
<evidence type="ECO:0000256" key="1">
    <source>
        <dbReference type="SAM" id="Coils"/>
    </source>
</evidence>